<gene>
    <name evidence="14" type="ORF">SAMN04490248_10345</name>
</gene>
<keyword evidence="11" id="KW-0811">Translocation</keyword>
<evidence type="ECO:0000256" key="11">
    <source>
        <dbReference type="ARBA" id="ARBA00023010"/>
    </source>
</evidence>
<reference evidence="14 15" key="1">
    <citation type="submission" date="2016-10" db="EMBL/GenBank/DDBJ databases">
        <authorList>
            <person name="de Groot N.N."/>
        </authorList>
    </citation>
    <scope>NUCLEOTIDE SEQUENCE [LARGE SCALE GENOMIC DNA]</scope>
    <source>
        <strain evidence="14 15">DSM 27842</strain>
    </source>
</reference>
<comment type="similarity">
    <text evidence="3">Belongs to the YajC family.</text>
</comment>
<dbReference type="GO" id="GO:0005886">
    <property type="term" value="C:plasma membrane"/>
    <property type="evidence" value="ECO:0007669"/>
    <property type="project" value="UniProtKB-SubCell"/>
</dbReference>
<evidence type="ECO:0000256" key="6">
    <source>
        <dbReference type="ARBA" id="ARBA00022448"/>
    </source>
</evidence>
<evidence type="ECO:0000313" key="15">
    <source>
        <dbReference type="Proteomes" id="UP000198893"/>
    </source>
</evidence>
<evidence type="ECO:0000256" key="7">
    <source>
        <dbReference type="ARBA" id="ARBA00022475"/>
    </source>
</evidence>
<evidence type="ECO:0000256" key="2">
    <source>
        <dbReference type="ARBA" id="ARBA00004162"/>
    </source>
</evidence>
<comment type="subcellular location">
    <subcellularLocation>
        <location evidence="2">Cell membrane</location>
        <topology evidence="2">Single-pass membrane protein</topology>
    </subcellularLocation>
</comment>
<dbReference type="AlphaFoldDB" id="A0A1H8N7W8"/>
<dbReference type="PANTHER" id="PTHR33909:SF1">
    <property type="entry name" value="SEC TRANSLOCON ACCESSORY COMPLEX SUBUNIT YAJC"/>
    <property type="match status" value="1"/>
</dbReference>
<evidence type="ECO:0000313" key="14">
    <source>
        <dbReference type="EMBL" id="SEO25652.1"/>
    </source>
</evidence>
<evidence type="ECO:0000256" key="9">
    <source>
        <dbReference type="ARBA" id="ARBA00022927"/>
    </source>
</evidence>
<dbReference type="EMBL" id="FODS01000003">
    <property type="protein sequence ID" value="SEO25652.1"/>
    <property type="molecule type" value="Genomic_DNA"/>
</dbReference>
<evidence type="ECO:0000256" key="13">
    <source>
        <dbReference type="SAM" id="Phobius"/>
    </source>
</evidence>
<organism evidence="14 15">
    <name type="scientific">Salinihabitans flavidus</name>
    <dbReference type="NCBI Taxonomy" id="569882"/>
    <lineage>
        <taxon>Bacteria</taxon>
        <taxon>Pseudomonadati</taxon>
        <taxon>Pseudomonadota</taxon>
        <taxon>Alphaproteobacteria</taxon>
        <taxon>Rhodobacterales</taxon>
        <taxon>Roseobacteraceae</taxon>
        <taxon>Salinihabitans</taxon>
    </lineage>
</organism>
<keyword evidence="9" id="KW-0653">Protein transport</keyword>
<evidence type="ECO:0000256" key="8">
    <source>
        <dbReference type="ARBA" id="ARBA00022692"/>
    </source>
</evidence>
<evidence type="ECO:0000256" key="4">
    <source>
        <dbReference type="ARBA" id="ARBA00011718"/>
    </source>
</evidence>
<dbReference type="GO" id="GO:0015031">
    <property type="term" value="P:protein transport"/>
    <property type="evidence" value="ECO:0007669"/>
    <property type="project" value="UniProtKB-KW"/>
</dbReference>
<sequence>MDGSAIAQFLPLILIFAIMYFLLIRPQQKKVKEHQAMVNALRRGDTVVTQGGLIGKVVKVKEDNELEVEIAEGVKVRVVQATIAQVLSKTEPAKS</sequence>
<dbReference type="OrthoDB" id="9811406at2"/>
<evidence type="ECO:0000256" key="5">
    <source>
        <dbReference type="ARBA" id="ARBA00014962"/>
    </source>
</evidence>
<dbReference type="InterPro" id="IPR003849">
    <property type="entry name" value="Preprotein_translocase_YajC"/>
</dbReference>
<keyword evidence="10 13" id="KW-1133">Transmembrane helix</keyword>
<keyword evidence="12 13" id="KW-0472">Membrane</keyword>
<dbReference type="SMART" id="SM01323">
    <property type="entry name" value="YajC"/>
    <property type="match status" value="1"/>
</dbReference>
<dbReference type="STRING" id="569882.SAMN04490248_10345"/>
<keyword evidence="6" id="KW-0813">Transport</keyword>
<name>A0A1H8N7W8_9RHOB</name>
<dbReference type="Pfam" id="PF02699">
    <property type="entry name" value="YajC"/>
    <property type="match status" value="1"/>
</dbReference>
<accession>A0A1H8N7W8</accession>
<dbReference type="RefSeq" id="WP_093115517.1">
    <property type="nucleotide sequence ID" value="NZ_FODS01000003.1"/>
</dbReference>
<evidence type="ECO:0000256" key="12">
    <source>
        <dbReference type="ARBA" id="ARBA00023136"/>
    </source>
</evidence>
<proteinExistence type="inferred from homology"/>
<dbReference type="PANTHER" id="PTHR33909">
    <property type="entry name" value="SEC TRANSLOCON ACCESSORY COMPLEX SUBUNIT YAJC"/>
    <property type="match status" value="1"/>
</dbReference>
<feature type="transmembrane region" description="Helical" evidence="13">
    <location>
        <begin position="6"/>
        <end position="24"/>
    </location>
</feature>
<keyword evidence="7" id="KW-1003">Cell membrane</keyword>
<dbReference type="PRINTS" id="PR01853">
    <property type="entry name" value="YAJCTRNLCASE"/>
</dbReference>
<evidence type="ECO:0000256" key="1">
    <source>
        <dbReference type="ARBA" id="ARBA00002061"/>
    </source>
</evidence>
<evidence type="ECO:0000256" key="10">
    <source>
        <dbReference type="ARBA" id="ARBA00022989"/>
    </source>
</evidence>
<keyword evidence="8 13" id="KW-0812">Transmembrane</keyword>
<comment type="subunit">
    <text evidence="4">Part of the SecDF-YidC-YajC translocase complex. The SecDF-YidC-YajC translocase forms a supercomplex with SecYEG, called the holo-translocon (HTL).</text>
</comment>
<dbReference type="NCBIfam" id="TIGR00739">
    <property type="entry name" value="yajC"/>
    <property type="match status" value="1"/>
</dbReference>
<dbReference type="Proteomes" id="UP000198893">
    <property type="component" value="Unassembled WGS sequence"/>
</dbReference>
<comment type="function">
    <text evidence="1">The SecYEG-SecDF-YajC-YidC holo-translocon (HTL) protein secretase/insertase is a supercomplex required for protein secretion, insertion of proteins into membranes, and assembly of membrane protein complexes. While the SecYEG complex is essential for assembly of a number of proteins and complexes, the SecDF-YajC-YidC subcomplex facilitates these functions.</text>
</comment>
<protein>
    <recommendedName>
        <fullName evidence="5">Sec translocon accessory complex subunit YajC</fullName>
    </recommendedName>
</protein>
<keyword evidence="15" id="KW-1185">Reference proteome</keyword>
<evidence type="ECO:0000256" key="3">
    <source>
        <dbReference type="ARBA" id="ARBA00006742"/>
    </source>
</evidence>